<feature type="signal peptide" evidence="2">
    <location>
        <begin position="1"/>
        <end position="27"/>
    </location>
</feature>
<dbReference type="Pfam" id="PF13435">
    <property type="entry name" value="Cytochrome_C554"/>
    <property type="match status" value="1"/>
</dbReference>
<keyword evidence="1 2" id="KW-0732">Signal</keyword>
<reference evidence="4 5" key="1">
    <citation type="submission" date="2008-05" db="EMBL/GenBank/DDBJ databases">
        <title>Complete sequence of chromosome of Geobacter lovleyi SZ.</title>
        <authorList>
            <consortium name="US DOE Joint Genome Institute"/>
            <person name="Lucas S."/>
            <person name="Copeland A."/>
            <person name="Lapidus A."/>
            <person name="Glavina del Rio T."/>
            <person name="Dalin E."/>
            <person name="Tice H."/>
            <person name="Bruce D."/>
            <person name="Goodwin L."/>
            <person name="Pitluck S."/>
            <person name="Chertkov O."/>
            <person name="Meincke L."/>
            <person name="Brettin T."/>
            <person name="Detter J.C."/>
            <person name="Han C."/>
            <person name="Tapia R."/>
            <person name="Kuske C.R."/>
            <person name="Schmutz J."/>
            <person name="Larimer F."/>
            <person name="Land M."/>
            <person name="Hauser L."/>
            <person name="Kyrpides N."/>
            <person name="Mikhailova N."/>
            <person name="Sung Y."/>
            <person name="Fletcher K.E."/>
            <person name="Ritalahti K.M."/>
            <person name="Loeffler F.E."/>
            <person name="Richardson P."/>
        </authorList>
    </citation>
    <scope>NUCLEOTIDE SEQUENCE [LARGE SCALE GENOMIC DNA]</scope>
    <source>
        <strain evidence="5">ATCC BAA-1151 / DSM 17278 / SZ</strain>
    </source>
</reference>
<organism evidence="4 5">
    <name type="scientific">Trichlorobacter lovleyi (strain ATCC BAA-1151 / DSM 17278 / SZ)</name>
    <name type="common">Geobacter lovleyi</name>
    <dbReference type="NCBI Taxonomy" id="398767"/>
    <lineage>
        <taxon>Bacteria</taxon>
        <taxon>Pseudomonadati</taxon>
        <taxon>Thermodesulfobacteriota</taxon>
        <taxon>Desulfuromonadia</taxon>
        <taxon>Geobacterales</taxon>
        <taxon>Geobacteraceae</taxon>
        <taxon>Trichlorobacter</taxon>
    </lineage>
</organism>
<dbReference type="Pfam" id="PF13447">
    <property type="entry name" value="Multi-haem_cyto"/>
    <property type="match status" value="2"/>
</dbReference>
<dbReference type="InterPro" id="IPR023155">
    <property type="entry name" value="Cyt_c-552/4"/>
</dbReference>
<dbReference type="PANTHER" id="PTHR35038:SF8">
    <property type="entry name" value="C-TYPE POLYHEME CYTOCHROME OMCC"/>
    <property type="match status" value="1"/>
</dbReference>
<evidence type="ECO:0000256" key="1">
    <source>
        <dbReference type="ARBA" id="ARBA00022729"/>
    </source>
</evidence>
<name>B3E643_TRIL1</name>
<dbReference type="InterPro" id="IPR036280">
    <property type="entry name" value="Multihaem_cyt_sf"/>
</dbReference>
<feature type="chain" id="PRO_5002787550" description="Cytochrome c-552/4 domain-containing protein" evidence="2">
    <location>
        <begin position="28"/>
        <end position="418"/>
    </location>
</feature>
<dbReference type="AlphaFoldDB" id="B3E643"/>
<dbReference type="EMBL" id="CP001089">
    <property type="protein sequence ID" value="ACD94767.1"/>
    <property type="molecule type" value="Genomic_DNA"/>
</dbReference>
<dbReference type="Gene3D" id="1.20.850.10">
    <property type="entry name" value="Hydroxylamine Oxidoreductase, Chain A, domain 2"/>
    <property type="match status" value="1"/>
</dbReference>
<protein>
    <recommendedName>
        <fullName evidence="3">Cytochrome c-552/4 domain-containing protein</fullName>
    </recommendedName>
</protein>
<dbReference type="Gene3D" id="1.10.1130.10">
    <property type="entry name" value="Flavocytochrome C3, Chain A"/>
    <property type="match status" value="1"/>
</dbReference>
<proteinExistence type="predicted"/>
<evidence type="ECO:0000256" key="2">
    <source>
        <dbReference type="SAM" id="SignalP"/>
    </source>
</evidence>
<dbReference type="OrthoDB" id="9814800at2"/>
<dbReference type="STRING" id="398767.Glov_1044"/>
<dbReference type="eggNOG" id="COG3303">
    <property type="taxonomic scope" value="Bacteria"/>
</dbReference>
<dbReference type="RefSeq" id="WP_012469117.1">
    <property type="nucleotide sequence ID" value="NC_010814.1"/>
</dbReference>
<evidence type="ECO:0000313" key="5">
    <source>
        <dbReference type="Proteomes" id="UP000002420"/>
    </source>
</evidence>
<dbReference type="KEGG" id="glo:Glov_1044"/>
<accession>B3E643</accession>
<dbReference type="Proteomes" id="UP000002420">
    <property type="component" value="Chromosome"/>
</dbReference>
<feature type="domain" description="Cytochrome c-552/4" evidence="3">
    <location>
        <begin position="21"/>
        <end position="63"/>
    </location>
</feature>
<dbReference type="InterPro" id="IPR051829">
    <property type="entry name" value="Multiheme_Cytochr_ET"/>
</dbReference>
<gene>
    <name evidence="4" type="ordered locus">Glov_1044</name>
</gene>
<dbReference type="SUPFAM" id="SSF48695">
    <property type="entry name" value="Multiheme cytochromes"/>
    <property type="match status" value="1"/>
</dbReference>
<keyword evidence="5" id="KW-1185">Reference proteome</keyword>
<evidence type="ECO:0000259" key="3">
    <source>
        <dbReference type="Pfam" id="PF13435"/>
    </source>
</evidence>
<dbReference type="HOGENOM" id="CLU_017567_0_0_7"/>
<dbReference type="PANTHER" id="PTHR35038">
    <property type="entry name" value="DISSIMILATORY SULFITE REDUCTASE SIRA"/>
    <property type="match status" value="1"/>
</dbReference>
<sequence>MRALKRFSSMLICMVACLALMPALALAKPSNCETCHAKISPEMVKDFNRGKMSKSLTCEACHGTYHTSEKDVAKAQLPTIATCKQCHPDQANQYMDGKHVLGQVALDAMPRSPHQPKAFMAGQKGCGGCHTLGLVDAKGRETEARKYYKYGMDCQNCHTRHAFSKAEANEPEACQTCHMGFDHPQWEMWSGSKHGTAYLTSRAINPGAKNRAPKCQTCHMPNGNHRVMSAWGFLAVRLPEADAEWMGYRATILKGMGVLDPAGKPTGRLDVVKAGKVARLTKEEFDKERGKYVAICQQCHSPNFVKENFKNADQMGKEADKLFSEAISIVGDLYQQGIIKKKADQPFAYPDLLTFYDVDTKIEQTLYEMFMDHRMKTFQGAFHMNPDYTTWYGYAKMKKDLTEIREMAEDMKKKAGKK</sequence>
<evidence type="ECO:0000313" key="4">
    <source>
        <dbReference type="EMBL" id="ACD94767.1"/>
    </source>
</evidence>